<gene>
    <name evidence="2" type="ORF">H4Q31_15775</name>
</gene>
<keyword evidence="1" id="KW-1133">Transmembrane helix</keyword>
<accession>A0A841TFL9</accession>
<organism evidence="2 3">
    <name type="scientific">Cohnella lubricantis</name>
    <dbReference type="NCBI Taxonomy" id="2163172"/>
    <lineage>
        <taxon>Bacteria</taxon>
        <taxon>Bacillati</taxon>
        <taxon>Bacillota</taxon>
        <taxon>Bacilli</taxon>
        <taxon>Bacillales</taxon>
        <taxon>Paenibacillaceae</taxon>
        <taxon>Cohnella</taxon>
    </lineage>
</organism>
<evidence type="ECO:0000313" key="3">
    <source>
        <dbReference type="Proteomes" id="UP000574133"/>
    </source>
</evidence>
<dbReference type="EMBL" id="JACJVN010000059">
    <property type="protein sequence ID" value="MBB6678749.1"/>
    <property type="molecule type" value="Genomic_DNA"/>
</dbReference>
<reference evidence="2 3" key="1">
    <citation type="submission" date="2020-08" db="EMBL/GenBank/DDBJ databases">
        <title>Cohnella phylogeny.</title>
        <authorList>
            <person name="Dunlap C."/>
        </authorList>
    </citation>
    <scope>NUCLEOTIDE SEQUENCE [LARGE SCALE GENOMIC DNA]</scope>
    <source>
        <strain evidence="2 3">DSM 103658</strain>
    </source>
</reference>
<keyword evidence="3" id="KW-1185">Reference proteome</keyword>
<dbReference type="Proteomes" id="UP000574133">
    <property type="component" value="Unassembled WGS sequence"/>
</dbReference>
<sequence length="198" mass="21460">MDKKRTYTVPVLLIIATLLFFVIVVLYSKLLLTEQSAKTDKGIRLASSYTYCMLLASTLNDDVGRLSGTVSAEERLPIKGDIGKLELEMGECGSSVMVKAQELNGSTPEQAMLALNGVAQPLEAKLRNLGDHDGPLTAEESAIVQKVQTAGAEIQKTLQAYTVPTGDDRYRQMASGVEWPDIALQAFKQLQDLAAALQ</sequence>
<name>A0A841TFL9_9BACL</name>
<keyword evidence="1" id="KW-0472">Membrane</keyword>
<evidence type="ECO:0000256" key="1">
    <source>
        <dbReference type="SAM" id="Phobius"/>
    </source>
</evidence>
<comment type="caution">
    <text evidence="2">The sequence shown here is derived from an EMBL/GenBank/DDBJ whole genome shotgun (WGS) entry which is preliminary data.</text>
</comment>
<evidence type="ECO:0000313" key="2">
    <source>
        <dbReference type="EMBL" id="MBB6678749.1"/>
    </source>
</evidence>
<dbReference type="RefSeq" id="WP_185180012.1">
    <property type="nucleotide sequence ID" value="NZ_CBCSEP010000035.1"/>
</dbReference>
<dbReference type="AlphaFoldDB" id="A0A841TFL9"/>
<proteinExistence type="predicted"/>
<keyword evidence="1" id="KW-0812">Transmembrane</keyword>
<protein>
    <submittedName>
        <fullName evidence="2">Uncharacterized protein</fullName>
    </submittedName>
</protein>
<feature type="transmembrane region" description="Helical" evidence="1">
    <location>
        <begin position="7"/>
        <end position="27"/>
    </location>
</feature>